<evidence type="ECO:0000313" key="11">
    <source>
        <dbReference type="Ensembl" id="ENSSFOP00015029940.1"/>
    </source>
</evidence>
<dbReference type="GeneID" id="108923866"/>
<sequence length="581" mass="64388">MSGIMAVHLGIISLTLWGLLQHTTWACSVSCSTDYISSLNCTCADQVPAYPYAFVATCWEEDDHVNSSCEIVAPKQWCILELDSREVISADTQCTIRGMSAEDKWTTEENNTVHIILQKHIKPQPPFNLTLTENENNFTVSWEMAYTPVLNYYLNNFLIYRVRIRAKDDSEKDPGKQFTIREDRRYLEVLHSSLEHGKTYVVDVQARPSVHFSTSGYWSEWSPAVEVHIKYLGDEAPNWNDQQGEQNYWSYISLVLGLVTCTVVFCCGRKIWLHKAHLCSYIPSPEGYFKPLYCMHGGDFTKWVGPAFVFGEFDFLEKNMVLPVVNVKQSNLIPKCETESWENGAACSKGDKSLDSSFLGMLSPQGQSFLDSNSGSQATESSRGGISIDTVTVLEEGEEEAEEEGGSGQGGSWHSYRGIFAYPSFRVGENPGGEGKALLGADPKREAVISGGRMTDGEGIPGGRPAPLGLYDLEWSLANRASELERLSLDSFGSGERSEDGYPNVVLDLDTIDSGFLESDCSSPVRSDFGDKDEEAEEQQSHSNYVKQWVTRASEPDARTEACNGSSAGAHAHPHTHSVQS</sequence>
<dbReference type="PANTHER" id="PTHR23037">
    <property type="entry name" value="CYTOKINE RECEPTOR"/>
    <property type="match status" value="1"/>
</dbReference>
<evidence type="ECO:0000256" key="6">
    <source>
        <dbReference type="ARBA" id="ARBA00023170"/>
    </source>
</evidence>
<feature type="signal peptide" evidence="9">
    <location>
        <begin position="1"/>
        <end position="26"/>
    </location>
</feature>
<dbReference type="SUPFAM" id="SSF49265">
    <property type="entry name" value="Fibronectin type III"/>
    <property type="match status" value="1"/>
</dbReference>
<dbReference type="AlphaFoldDB" id="A0A8C9S0F7"/>
<keyword evidence="6" id="KW-0675">Receptor</keyword>
<dbReference type="PROSITE" id="PS50853">
    <property type="entry name" value="FN3"/>
    <property type="match status" value="1"/>
</dbReference>
<keyword evidence="2" id="KW-0812">Transmembrane</keyword>
<dbReference type="OrthoDB" id="8939865at2759"/>
<name>A0A8C9S0F7_SCLFO</name>
<dbReference type="Gene3D" id="2.60.40.10">
    <property type="entry name" value="Immunoglobulins"/>
    <property type="match status" value="1"/>
</dbReference>
<evidence type="ECO:0000256" key="5">
    <source>
        <dbReference type="ARBA" id="ARBA00023136"/>
    </source>
</evidence>
<evidence type="ECO:0000259" key="10">
    <source>
        <dbReference type="PROSITE" id="PS50853"/>
    </source>
</evidence>
<protein>
    <submittedName>
        <fullName evidence="11">Interleukin-21 receptor-like</fullName>
    </submittedName>
</protein>
<dbReference type="Proteomes" id="UP000694397">
    <property type="component" value="Chromosome 20"/>
</dbReference>
<dbReference type="GO" id="GO:0004896">
    <property type="term" value="F:cytokine receptor activity"/>
    <property type="evidence" value="ECO:0007669"/>
    <property type="project" value="TreeGrafter"/>
</dbReference>
<keyword evidence="5" id="KW-0472">Membrane</keyword>
<dbReference type="GeneTree" id="ENSGT00510000048783"/>
<keyword evidence="12" id="KW-1185">Reference proteome</keyword>
<dbReference type="Ensembl" id="ENSSFOT00015030280.2">
    <property type="protein sequence ID" value="ENSSFOP00015029940.1"/>
    <property type="gene ID" value="ENSSFOG00015019229.2"/>
</dbReference>
<gene>
    <name evidence="11" type="primary">LOC108923866</name>
</gene>
<dbReference type="RefSeq" id="XP_018590417.1">
    <property type="nucleotide sequence ID" value="XM_018734901.2"/>
</dbReference>
<reference evidence="11" key="2">
    <citation type="submission" date="2025-08" db="UniProtKB">
        <authorList>
            <consortium name="Ensembl"/>
        </authorList>
    </citation>
    <scope>IDENTIFICATION</scope>
</reference>
<evidence type="ECO:0000256" key="7">
    <source>
        <dbReference type="ARBA" id="ARBA00023180"/>
    </source>
</evidence>
<feature type="domain" description="Fibronectin type-III" evidence="10">
    <location>
        <begin position="122"/>
        <end position="230"/>
    </location>
</feature>
<evidence type="ECO:0000256" key="4">
    <source>
        <dbReference type="ARBA" id="ARBA00022989"/>
    </source>
</evidence>
<comment type="subcellular location">
    <subcellularLocation>
        <location evidence="1">Membrane</location>
        <topology evidence="1">Single-pass type I membrane protein</topology>
    </subcellularLocation>
</comment>
<dbReference type="KEGG" id="sfm:108923866"/>
<keyword evidence="4" id="KW-1133">Transmembrane helix</keyword>
<dbReference type="SMART" id="SM00060">
    <property type="entry name" value="FN3"/>
    <property type="match status" value="1"/>
</dbReference>
<dbReference type="CDD" id="cd00063">
    <property type="entry name" value="FN3"/>
    <property type="match status" value="1"/>
</dbReference>
<dbReference type="InterPro" id="IPR003961">
    <property type="entry name" value="FN3_dom"/>
</dbReference>
<reference evidence="11 12" key="1">
    <citation type="submission" date="2019-04" db="EMBL/GenBank/DDBJ databases">
        <authorList>
            <consortium name="Wellcome Sanger Institute Data Sharing"/>
        </authorList>
    </citation>
    <scope>NUCLEOTIDE SEQUENCE [LARGE SCALE GENOMIC DNA]</scope>
</reference>
<feature type="compositionally biased region" description="Basic residues" evidence="8">
    <location>
        <begin position="572"/>
        <end position="581"/>
    </location>
</feature>
<reference evidence="11" key="3">
    <citation type="submission" date="2025-09" db="UniProtKB">
        <authorList>
            <consortium name="Ensembl"/>
        </authorList>
    </citation>
    <scope>IDENTIFICATION</scope>
</reference>
<accession>A0A8C9S0F7</accession>
<organism evidence="11 12">
    <name type="scientific">Scleropages formosus</name>
    <name type="common">Asian bonytongue</name>
    <name type="synonym">Osteoglossum formosum</name>
    <dbReference type="NCBI Taxonomy" id="113540"/>
    <lineage>
        <taxon>Eukaryota</taxon>
        <taxon>Metazoa</taxon>
        <taxon>Chordata</taxon>
        <taxon>Craniata</taxon>
        <taxon>Vertebrata</taxon>
        <taxon>Euteleostomi</taxon>
        <taxon>Actinopterygii</taxon>
        <taxon>Neopterygii</taxon>
        <taxon>Teleostei</taxon>
        <taxon>Osteoglossocephala</taxon>
        <taxon>Osteoglossomorpha</taxon>
        <taxon>Osteoglossiformes</taxon>
        <taxon>Osteoglossidae</taxon>
        <taxon>Scleropages</taxon>
    </lineage>
</organism>
<evidence type="ECO:0000256" key="2">
    <source>
        <dbReference type="ARBA" id="ARBA00022692"/>
    </source>
</evidence>
<dbReference type="InterPro" id="IPR013783">
    <property type="entry name" value="Ig-like_fold"/>
</dbReference>
<evidence type="ECO:0000256" key="9">
    <source>
        <dbReference type="SAM" id="SignalP"/>
    </source>
</evidence>
<evidence type="ECO:0000256" key="1">
    <source>
        <dbReference type="ARBA" id="ARBA00004479"/>
    </source>
</evidence>
<proteinExistence type="predicted"/>
<dbReference type="PANTHER" id="PTHR23037:SF36">
    <property type="entry name" value="INTERLEUKIN 21 RECEPTOR, TANDEM DUPLICATE 1"/>
    <property type="match status" value="1"/>
</dbReference>
<dbReference type="RefSeq" id="XP_018590416.1">
    <property type="nucleotide sequence ID" value="XM_018734900.2"/>
</dbReference>
<keyword evidence="7" id="KW-0325">Glycoprotein</keyword>
<evidence type="ECO:0000256" key="3">
    <source>
        <dbReference type="ARBA" id="ARBA00022729"/>
    </source>
</evidence>
<keyword evidence="3 9" id="KW-0732">Signal</keyword>
<dbReference type="InterPro" id="IPR036116">
    <property type="entry name" value="FN3_sf"/>
</dbReference>
<dbReference type="GO" id="GO:0009897">
    <property type="term" value="C:external side of plasma membrane"/>
    <property type="evidence" value="ECO:0007669"/>
    <property type="project" value="TreeGrafter"/>
</dbReference>
<dbReference type="Pfam" id="PF00041">
    <property type="entry name" value="fn3"/>
    <property type="match status" value="1"/>
</dbReference>
<evidence type="ECO:0000256" key="8">
    <source>
        <dbReference type="SAM" id="MobiDB-lite"/>
    </source>
</evidence>
<feature type="region of interest" description="Disordered" evidence="8">
    <location>
        <begin position="521"/>
        <end position="581"/>
    </location>
</feature>
<evidence type="ECO:0000313" key="12">
    <source>
        <dbReference type="Proteomes" id="UP000694397"/>
    </source>
</evidence>
<feature type="chain" id="PRO_5034882153" evidence="9">
    <location>
        <begin position="27"/>
        <end position="581"/>
    </location>
</feature>